<keyword evidence="10" id="KW-0902">Two-component regulatory system</keyword>
<dbReference type="PANTHER" id="PTHR34220:SF7">
    <property type="entry name" value="SENSOR HISTIDINE KINASE YPDA"/>
    <property type="match status" value="1"/>
</dbReference>
<dbReference type="EMBL" id="LT838272">
    <property type="protein sequence ID" value="SMB99424.1"/>
    <property type="molecule type" value="Genomic_DNA"/>
</dbReference>
<accession>A0A1W1W2T6</accession>
<dbReference type="SMART" id="SM00304">
    <property type="entry name" value="HAMP"/>
    <property type="match status" value="1"/>
</dbReference>
<dbReference type="STRING" id="698762.SAMN00808754_2895"/>
<evidence type="ECO:0000313" key="15">
    <source>
        <dbReference type="Proteomes" id="UP000192569"/>
    </source>
</evidence>
<feature type="domain" description="Histidine kinase" evidence="12">
    <location>
        <begin position="423"/>
        <end position="587"/>
    </location>
</feature>
<keyword evidence="5" id="KW-0597">Phosphoprotein</keyword>
<keyword evidence="9" id="KW-1133">Transmembrane helix</keyword>
<evidence type="ECO:0000313" key="14">
    <source>
        <dbReference type="EMBL" id="SMB99424.1"/>
    </source>
</evidence>
<sequence>MQSSGKLRFFRKMNLSSKIFVAFMLLLVPWLSAVGFISSFLAARAINEQALNTISQTLEQAKKNLVSVVDEVNNTLFIISMDRELQETLNSPAPQDEFSASQEVSRINRSLTFPGGLNRRYESFKVYALSRPLYPPLWAGGYVFNDSMVKEEEWFKKTLELQGKTFWRGPHAELFKAGTFISGLRAIKSVKNYQVTLAVASVEVNISTLADILGGITLGRTGYVLLVDKEGRVLYHRDPQKLGTVIQEDYISRVLGSAGAGNFLTTLGDRKTLIFYTTVEATGWKLVGVVPYKEAGGTARVIQNYTLLAIILSALAAALWAYRIASGITQPLGKLLQVMREVEKGDLSVRAEAATSDEISVLASGFNRMLHRIEGLIGQVVEATAKQKEAELKTLQAQVNPHFLYNVLESINWMAISRGAMDISKMVTSLAGIMRYSLSPREEVTLKEEIENIKRYLAIQKMRYGEKIDYVLDIAPGIENILIPKFTLQPLVENALVHGLEPKTGKGEIKISGYLKGEDIFLMVEDNGVGCEEGIIQEMLAGKTGGHLGLKLVEERIKIKFGPSYGLSFHSQPGQGTLVSLRLPRREAEEDGVHEIAGGGR</sequence>
<dbReference type="Pfam" id="PF02743">
    <property type="entry name" value="dCache_1"/>
    <property type="match status" value="1"/>
</dbReference>
<dbReference type="SUPFAM" id="SSF158472">
    <property type="entry name" value="HAMP domain-like"/>
    <property type="match status" value="1"/>
</dbReference>
<dbReference type="Gene3D" id="6.10.340.10">
    <property type="match status" value="1"/>
</dbReference>
<dbReference type="EC" id="2.7.13.3" evidence="3"/>
<dbReference type="Gene3D" id="3.30.565.10">
    <property type="entry name" value="Histidine kinase-like ATPase, C-terminal domain"/>
    <property type="match status" value="1"/>
</dbReference>
<dbReference type="GO" id="GO:0000155">
    <property type="term" value="F:phosphorelay sensor kinase activity"/>
    <property type="evidence" value="ECO:0007669"/>
    <property type="project" value="InterPro"/>
</dbReference>
<dbReference type="InterPro" id="IPR003660">
    <property type="entry name" value="HAMP_dom"/>
</dbReference>
<keyword evidence="11" id="KW-0472">Membrane</keyword>
<dbReference type="PROSITE" id="PS50109">
    <property type="entry name" value="HIS_KIN"/>
    <property type="match status" value="1"/>
</dbReference>
<evidence type="ECO:0000256" key="1">
    <source>
        <dbReference type="ARBA" id="ARBA00000085"/>
    </source>
</evidence>
<dbReference type="SUPFAM" id="SSF103190">
    <property type="entry name" value="Sensory domain-like"/>
    <property type="match status" value="1"/>
</dbReference>
<evidence type="ECO:0000256" key="10">
    <source>
        <dbReference type="ARBA" id="ARBA00023012"/>
    </source>
</evidence>
<dbReference type="InterPro" id="IPR050640">
    <property type="entry name" value="Bact_2-comp_sensor_kinase"/>
</dbReference>
<evidence type="ECO:0000256" key="8">
    <source>
        <dbReference type="ARBA" id="ARBA00022777"/>
    </source>
</evidence>
<dbReference type="InterPro" id="IPR033479">
    <property type="entry name" value="dCache_1"/>
</dbReference>
<evidence type="ECO:0000259" key="13">
    <source>
        <dbReference type="PROSITE" id="PS50885"/>
    </source>
</evidence>
<evidence type="ECO:0000256" key="2">
    <source>
        <dbReference type="ARBA" id="ARBA00004651"/>
    </source>
</evidence>
<dbReference type="SUPFAM" id="SSF55874">
    <property type="entry name" value="ATPase domain of HSP90 chaperone/DNA topoisomerase II/histidine kinase"/>
    <property type="match status" value="1"/>
</dbReference>
<keyword evidence="6" id="KW-0808">Transferase</keyword>
<name>A0A1W1W2T6_9FIRM</name>
<dbReference type="InterPro" id="IPR003594">
    <property type="entry name" value="HATPase_dom"/>
</dbReference>
<evidence type="ECO:0000256" key="7">
    <source>
        <dbReference type="ARBA" id="ARBA00022692"/>
    </source>
</evidence>
<keyword evidence="4" id="KW-1003">Cell membrane</keyword>
<dbReference type="Proteomes" id="UP000192569">
    <property type="component" value="Chromosome I"/>
</dbReference>
<dbReference type="Gene3D" id="3.30.450.20">
    <property type="entry name" value="PAS domain"/>
    <property type="match status" value="1"/>
</dbReference>
<dbReference type="InterPro" id="IPR036890">
    <property type="entry name" value="HATPase_C_sf"/>
</dbReference>
<dbReference type="CDD" id="cd12912">
    <property type="entry name" value="PDC2_MCP_like"/>
    <property type="match status" value="1"/>
</dbReference>
<dbReference type="GO" id="GO:0005886">
    <property type="term" value="C:plasma membrane"/>
    <property type="evidence" value="ECO:0007669"/>
    <property type="project" value="UniProtKB-SubCell"/>
</dbReference>
<dbReference type="InterPro" id="IPR005467">
    <property type="entry name" value="His_kinase_dom"/>
</dbReference>
<protein>
    <recommendedName>
        <fullName evidence="3">histidine kinase</fullName>
        <ecNumber evidence="3">2.7.13.3</ecNumber>
    </recommendedName>
</protein>
<dbReference type="InterPro" id="IPR004358">
    <property type="entry name" value="Sig_transdc_His_kin-like_C"/>
</dbReference>
<dbReference type="Pfam" id="PF06580">
    <property type="entry name" value="His_kinase"/>
    <property type="match status" value="1"/>
</dbReference>
<feature type="domain" description="HAMP" evidence="13">
    <location>
        <begin position="326"/>
        <end position="378"/>
    </location>
</feature>
<dbReference type="Pfam" id="PF00672">
    <property type="entry name" value="HAMP"/>
    <property type="match status" value="1"/>
</dbReference>
<evidence type="ECO:0000256" key="4">
    <source>
        <dbReference type="ARBA" id="ARBA00022475"/>
    </source>
</evidence>
<comment type="subcellular location">
    <subcellularLocation>
        <location evidence="2">Cell membrane</location>
        <topology evidence="2">Multi-pass membrane protein</topology>
    </subcellularLocation>
</comment>
<gene>
    <name evidence="14" type="ORF">SAMN00808754_2895</name>
</gene>
<keyword evidence="7" id="KW-0812">Transmembrane</keyword>
<dbReference type="Pfam" id="PF02518">
    <property type="entry name" value="HATPase_c"/>
    <property type="match status" value="1"/>
</dbReference>
<dbReference type="CDD" id="cd06225">
    <property type="entry name" value="HAMP"/>
    <property type="match status" value="1"/>
</dbReference>
<evidence type="ECO:0000256" key="3">
    <source>
        <dbReference type="ARBA" id="ARBA00012438"/>
    </source>
</evidence>
<dbReference type="PRINTS" id="PR00344">
    <property type="entry name" value="BCTRLSENSOR"/>
</dbReference>
<keyword evidence="15" id="KW-1185">Reference proteome</keyword>
<evidence type="ECO:0000256" key="6">
    <source>
        <dbReference type="ARBA" id="ARBA00022679"/>
    </source>
</evidence>
<reference evidence="14 15" key="1">
    <citation type="submission" date="2017-04" db="EMBL/GenBank/DDBJ databases">
        <authorList>
            <person name="Afonso C.L."/>
            <person name="Miller P.J."/>
            <person name="Scott M.A."/>
            <person name="Spackman E."/>
            <person name="Goraichik I."/>
            <person name="Dimitrov K.M."/>
            <person name="Suarez D.L."/>
            <person name="Swayne D.E."/>
        </authorList>
    </citation>
    <scope>NUCLEOTIDE SEQUENCE [LARGE SCALE GENOMIC DNA]</scope>
    <source>
        <strain evidence="14 15">ToBE</strain>
    </source>
</reference>
<organism evidence="14 15">
    <name type="scientific">Thermanaeromonas toyohensis ToBE</name>
    <dbReference type="NCBI Taxonomy" id="698762"/>
    <lineage>
        <taxon>Bacteria</taxon>
        <taxon>Bacillati</taxon>
        <taxon>Bacillota</taxon>
        <taxon>Clostridia</taxon>
        <taxon>Neomoorellales</taxon>
        <taxon>Neomoorellaceae</taxon>
        <taxon>Thermanaeromonas</taxon>
    </lineage>
</organism>
<dbReference type="AlphaFoldDB" id="A0A1W1W2T6"/>
<dbReference type="InterPro" id="IPR010559">
    <property type="entry name" value="Sig_transdc_His_kin_internal"/>
</dbReference>
<proteinExistence type="predicted"/>
<evidence type="ECO:0000259" key="12">
    <source>
        <dbReference type="PROSITE" id="PS50109"/>
    </source>
</evidence>
<comment type="catalytic activity">
    <reaction evidence="1">
        <text>ATP + protein L-histidine = ADP + protein N-phospho-L-histidine.</text>
        <dbReference type="EC" id="2.7.13.3"/>
    </reaction>
</comment>
<evidence type="ECO:0000256" key="9">
    <source>
        <dbReference type="ARBA" id="ARBA00022989"/>
    </source>
</evidence>
<evidence type="ECO:0000256" key="5">
    <source>
        <dbReference type="ARBA" id="ARBA00022553"/>
    </source>
</evidence>
<keyword evidence="8 14" id="KW-0418">Kinase</keyword>
<dbReference type="InterPro" id="IPR029151">
    <property type="entry name" value="Sensor-like_sf"/>
</dbReference>
<dbReference type="PROSITE" id="PS50885">
    <property type="entry name" value="HAMP"/>
    <property type="match status" value="1"/>
</dbReference>
<evidence type="ECO:0000256" key="11">
    <source>
        <dbReference type="ARBA" id="ARBA00023136"/>
    </source>
</evidence>
<dbReference type="PANTHER" id="PTHR34220">
    <property type="entry name" value="SENSOR HISTIDINE KINASE YPDA"/>
    <property type="match status" value="1"/>
</dbReference>